<feature type="domain" description="Helicase XPB/Ssl2 N-terminal" evidence="1">
    <location>
        <begin position="573"/>
        <end position="688"/>
    </location>
</feature>
<accession>A0AAU7CU34</accession>
<proteinExistence type="predicted"/>
<dbReference type="RefSeq" id="WP_406701359.1">
    <property type="nucleotide sequence ID" value="NZ_CP155448.1"/>
</dbReference>
<protein>
    <submittedName>
        <fullName evidence="2">Helicase-associated domain-containing protein</fullName>
    </submittedName>
</protein>
<evidence type="ECO:0000313" key="2">
    <source>
        <dbReference type="EMBL" id="XBH08488.1"/>
    </source>
</evidence>
<dbReference type="AlphaFoldDB" id="A0AAU7CU34"/>
<dbReference type="InterPro" id="IPR032830">
    <property type="entry name" value="XPB/Ssl2_N"/>
</dbReference>
<dbReference type="GO" id="GO:0004386">
    <property type="term" value="F:helicase activity"/>
    <property type="evidence" value="ECO:0007669"/>
    <property type="project" value="UniProtKB-KW"/>
</dbReference>
<reference evidence="2" key="1">
    <citation type="submission" date="2024-05" db="EMBL/GenBank/DDBJ databases">
        <title>Planctomycetes of the genus Singulisphaera possess chitinolytic capabilities.</title>
        <authorList>
            <person name="Ivanova A."/>
        </authorList>
    </citation>
    <scope>NUCLEOTIDE SEQUENCE</scope>
    <source>
        <strain evidence="2">Ch08T</strain>
        <plasmid evidence="2">pSnCh</plasmid>
    </source>
</reference>
<name>A0AAU7CU34_9BACT</name>
<keyword evidence="2" id="KW-0614">Plasmid</keyword>
<keyword evidence="2" id="KW-0067">ATP-binding</keyword>
<keyword evidence="2" id="KW-0347">Helicase</keyword>
<organism evidence="2">
    <name type="scientific">Singulisphaera sp. Ch08</name>
    <dbReference type="NCBI Taxonomy" id="3120278"/>
    <lineage>
        <taxon>Bacteria</taxon>
        <taxon>Pseudomonadati</taxon>
        <taxon>Planctomycetota</taxon>
        <taxon>Planctomycetia</taxon>
        <taxon>Isosphaerales</taxon>
        <taxon>Isosphaeraceae</taxon>
        <taxon>Singulisphaera</taxon>
    </lineage>
</organism>
<evidence type="ECO:0000259" key="1">
    <source>
        <dbReference type="Pfam" id="PF13625"/>
    </source>
</evidence>
<gene>
    <name evidence="2" type="ORF">V5E97_40180</name>
</gene>
<sequence length="736" mass="83407">MSYGSRIRPKEKEFRNHLQKAYRRESLTIWDAKWHALSIQARYFFLYVVKFDVEKRLAKPNAAGTGVSINRFPSSILKELIAAGLVEIAAARSRAFSDQAIVCDEAYDFTTRLHALQRHRLLASGKSSEFRKYIDEVFVGNELDGVLQSILRNQQILDGFQIENVIQRYIFSSLWPEWVAAALKEPLVEKILEVILQAAGPVSLVGLAGWIEGSDPAKVREVIDTLIAHLVLVEDLEPKSWEVIVGFLPTVREQLIRNRQPRERPPLQVCERPKEVGPSESVIVNDLRGVLLEIASEPPRVRQDQCLFSKEIERFQTVLEPLADWLLKVLRWTNEARVNQAIAWARALQLVNDVAEGMQVLLQLNSRGHKWLSSDLADQYQGIYNLLNADKDRDAMFTMHLDWSATRFDDFSNLSVTDFRFLGEHVTAVRIINGKRVPHYWDAKLSDHKALRASLDEALNLLKPGVYYRLDSVETHLVAREHNPLNRGLDPDQVAVFWRTRLVPTQDSAREVIGRNLINAFVRQRLIPLGCVQVAIDAEDQVCIARDRRYDAYFGREITREDWSPTTGAEARVIVQPDFSVIVIGLNPAPAADLAQFCERAATGSGQGALVLKITRDSVVKAVGLGLKPVEILRRLQLHASNGVPANVLREVEEWANWVRQITTSTLTVLRCPDQATADRVVSALKRQAERLSNTIVAIDLKKLTTIERSKLRNHGIIIQKGIETNTHQSKAKHRR</sequence>
<dbReference type="EMBL" id="CP155448">
    <property type="protein sequence ID" value="XBH08488.1"/>
    <property type="molecule type" value="Genomic_DNA"/>
</dbReference>
<geneLocation type="plasmid" evidence="2">
    <name>pSnCh</name>
</geneLocation>
<keyword evidence="2" id="KW-0378">Hydrolase</keyword>
<keyword evidence="2" id="KW-0547">Nucleotide-binding</keyword>
<dbReference type="Pfam" id="PF13625">
    <property type="entry name" value="Helicase_C_3"/>
    <property type="match status" value="1"/>
</dbReference>